<comment type="similarity">
    <text evidence="3 6">Belongs to the MoeA family.</text>
</comment>
<dbReference type="UniPathway" id="UPA00344"/>
<comment type="catalytic activity">
    <reaction evidence="5">
        <text>adenylyl-molybdopterin + molybdate = Mo-molybdopterin + AMP + H(+)</text>
        <dbReference type="Rhea" id="RHEA:35047"/>
        <dbReference type="ChEBI" id="CHEBI:15378"/>
        <dbReference type="ChEBI" id="CHEBI:36264"/>
        <dbReference type="ChEBI" id="CHEBI:62727"/>
        <dbReference type="ChEBI" id="CHEBI:71302"/>
        <dbReference type="ChEBI" id="CHEBI:456215"/>
        <dbReference type="EC" id="2.10.1.1"/>
    </reaction>
</comment>
<protein>
    <recommendedName>
        <fullName evidence="6">Molybdopterin molybdenumtransferase</fullName>
        <ecNumber evidence="6">2.10.1.1</ecNumber>
    </recommendedName>
</protein>
<keyword evidence="6 8" id="KW-0808">Transferase</keyword>
<dbReference type="RefSeq" id="WP_055662070.1">
    <property type="nucleotide sequence ID" value="NZ_CYPR01000018.1"/>
</dbReference>
<organism evidence="8 9">
    <name type="scientific">Jannaschia seosinensis</name>
    <dbReference type="NCBI Taxonomy" id="313367"/>
    <lineage>
        <taxon>Bacteria</taxon>
        <taxon>Pseudomonadati</taxon>
        <taxon>Pseudomonadota</taxon>
        <taxon>Alphaproteobacteria</taxon>
        <taxon>Rhodobacterales</taxon>
        <taxon>Roseobacteraceae</taxon>
        <taxon>Jannaschia</taxon>
    </lineage>
</organism>
<evidence type="ECO:0000256" key="3">
    <source>
        <dbReference type="ARBA" id="ARBA00010763"/>
    </source>
</evidence>
<feature type="domain" description="MoaB/Mog" evidence="7">
    <location>
        <begin position="470"/>
        <end position="602"/>
    </location>
</feature>
<dbReference type="Gene3D" id="3.40.980.10">
    <property type="entry name" value="MoaB/Mog-like domain"/>
    <property type="match status" value="1"/>
</dbReference>
<evidence type="ECO:0000256" key="1">
    <source>
        <dbReference type="ARBA" id="ARBA00002901"/>
    </source>
</evidence>
<dbReference type="PANTHER" id="PTHR10192">
    <property type="entry name" value="MOLYBDOPTERIN BIOSYNTHESIS PROTEIN"/>
    <property type="match status" value="1"/>
</dbReference>
<evidence type="ECO:0000313" key="9">
    <source>
        <dbReference type="Proteomes" id="UP000049455"/>
    </source>
</evidence>
<dbReference type="EMBL" id="CYPR01000018">
    <property type="protein sequence ID" value="CUH16566.1"/>
    <property type="molecule type" value="Genomic_DNA"/>
</dbReference>
<gene>
    <name evidence="8" type="primary">moeA_2</name>
    <name evidence="8" type="ORF">JSE7799_00363</name>
</gene>
<dbReference type="GO" id="GO:0006777">
    <property type="term" value="P:Mo-molybdopterin cofactor biosynthetic process"/>
    <property type="evidence" value="ECO:0007669"/>
    <property type="project" value="UniProtKB-UniRule"/>
</dbReference>
<dbReference type="InterPro" id="IPR036135">
    <property type="entry name" value="MoeA_linker/N_sf"/>
</dbReference>
<name>A0A0M7B6I6_9RHOB</name>
<dbReference type="AlphaFoldDB" id="A0A0M7B6I6"/>
<dbReference type="Proteomes" id="UP000049455">
    <property type="component" value="Unassembled WGS sequence"/>
</dbReference>
<dbReference type="GO" id="GO:0061599">
    <property type="term" value="F:molybdopterin molybdotransferase activity"/>
    <property type="evidence" value="ECO:0007669"/>
    <property type="project" value="UniProtKB-UniRule"/>
</dbReference>
<accession>A0A0M7B6I6</accession>
<dbReference type="Pfam" id="PF03453">
    <property type="entry name" value="MoeA_N"/>
    <property type="match status" value="1"/>
</dbReference>
<evidence type="ECO:0000256" key="6">
    <source>
        <dbReference type="RuleBase" id="RU365090"/>
    </source>
</evidence>
<dbReference type="InterPro" id="IPR001453">
    <property type="entry name" value="MoaB/Mog_dom"/>
</dbReference>
<dbReference type="GO" id="GO:0005829">
    <property type="term" value="C:cytosol"/>
    <property type="evidence" value="ECO:0007669"/>
    <property type="project" value="TreeGrafter"/>
</dbReference>
<comment type="pathway">
    <text evidence="2 6">Cofactor biosynthesis; molybdopterin biosynthesis.</text>
</comment>
<evidence type="ECO:0000256" key="2">
    <source>
        <dbReference type="ARBA" id="ARBA00005046"/>
    </source>
</evidence>
<dbReference type="InterPro" id="IPR036425">
    <property type="entry name" value="MoaB/Mog-like_dom_sf"/>
</dbReference>
<dbReference type="SMART" id="SM00852">
    <property type="entry name" value="MoCF_biosynth"/>
    <property type="match status" value="1"/>
</dbReference>
<keyword evidence="4 6" id="KW-0501">Molybdenum cofactor biosynthesis</keyword>
<dbReference type="Gene3D" id="2.170.190.11">
    <property type="entry name" value="Molybdopterin biosynthesis moea protein, domain 3"/>
    <property type="match status" value="1"/>
</dbReference>
<dbReference type="Gene3D" id="2.40.340.10">
    <property type="entry name" value="MoeA, C-terminal, domain IV"/>
    <property type="match status" value="1"/>
</dbReference>
<keyword evidence="9" id="KW-1185">Reference proteome</keyword>
<keyword evidence="6" id="KW-0460">Magnesium</keyword>
<evidence type="ECO:0000313" key="8">
    <source>
        <dbReference type="EMBL" id="CUH16566.1"/>
    </source>
</evidence>
<keyword evidence="6" id="KW-0500">Molybdenum</keyword>
<proteinExistence type="inferred from homology"/>
<dbReference type="PANTHER" id="PTHR10192:SF5">
    <property type="entry name" value="GEPHYRIN"/>
    <property type="match status" value="1"/>
</dbReference>
<evidence type="ECO:0000256" key="5">
    <source>
        <dbReference type="ARBA" id="ARBA00047317"/>
    </source>
</evidence>
<dbReference type="CDD" id="cd00887">
    <property type="entry name" value="MoeA"/>
    <property type="match status" value="1"/>
</dbReference>
<evidence type="ECO:0000259" key="7">
    <source>
        <dbReference type="SMART" id="SM00852"/>
    </source>
</evidence>
<dbReference type="Pfam" id="PF03454">
    <property type="entry name" value="MoeA_C"/>
    <property type="match status" value="1"/>
</dbReference>
<sequence>MFDLIVVADWSAAATPTGPTPRKDAIWVCADLGGVQEVAYFPTRAGALDWIEAWLARGHRTLLGFDFAMGYPPGFAGALTGRDEALAVWDWLAARIVDGPDNANNRYEVAQRINRAFPGIGPFWGRDAHLDLPDLPPKKTSRVDHVLDEHRAVEMRCRGAKSVWQLAYSGAVGSQSLVGLAALAKLRARHPDLAVWPQETGFAHSDARIVLAEIYPSLFAPAEHPIRDAGQVIATANALRAAPAEWFTAPGTIPDAALIAVEEGWILGVGADGPLPVPASARPPSDCFALPPGMEWTPVDTALATLREASPCVVAAERLAIGDAAGRVLAEDVVARRSNPPAANAAVDGWAFAHGTLAPGPVPVAEGRAAAGQPFAGPLHPGEAVRILTGAEVPDGADTVALQEDAAVAEGRLHLKAVPKRGANTRAAGEDVAEGGAVLAAGTILRPTDLAFAIAAGHGTLPVRARLRVGVLSTGDEIVAPGAGEGIPDVNRPMLLAVLRGWGFEAVDLGHAPDDANALAATLDAAATDAILTSGGASAGDEDHLSRLMRERGGVHHWRIAIKPGRPLVLGRWNGVPLFGLPGNPVAAFTCAALFARPALFQMAGAGWREPEALVVPAAFAKRKKAGRREVLRARLRGGRAEVFRSEGSGLVSGLSWAEGFVELPDAAVEVSEGDPVRYIPFTALGLA</sequence>
<dbReference type="EC" id="2.10.1.1" evidence="6"/>
<dbReference type="InterPro" id="IPR038987">
    <property type="entry name" value="MoeA-like"/>
</dbReference>
<keyword evidence="6" id="KW-0479">Metal-binding</keyword>
<dbReference type="Gene3D" id="3.90.105.10">
    <property type="entry name" value="Molybdopterin biosynthesis moea protein, domain 2"/>
    <property type="match status" value="1"/>
</dbReference>
<dbReference type="SUPFAM" id="SSF63882">
    <property type="entry name" value="MoeA N-terminal region -like"/>
    <property type="match status" value="1"/>
</dbReference>
<dbReference type="OrthoDB" id="9804758at2"/>
<dbReference type="InterPro" id="IPR036688">
    <property type="entry name" value="MoeA_C_domain_IV_sf"/>
</dbReference>
<dbReference type="Pfam" id="PF00994">
    <property type="entry name" value="MoCF_biosynth"/>
    <property type="match status" value="1"/>
</dbReference>
<dbReference type="STRING" id="313367.JSE7799_00363"/>
<comment type="function">
    <text evidence="1 6">Catalyzes the insertion of molybdate into adenylated molybdopterin with the concomitant release of AMP.</text>
</comment>
<dbReference type="GO" id="GO:0046872">
    <property type="term" value="F:metal ion binding"/>
    <property type="evidence" value="ECO:0007669"/>
    <property type="project" value="UniProtKB-UniRule"/>
</dbReference>
<evidence type="ECO:0000256" key="4">
    <source>
        <dbReference type="ARBA" id="ARBA00023150"/>
    </source>
</evidence>
<reference evidence="8 9" key="1">
    <citation type="submission" date="2015-09" db="EMBL/GenBank/DDBJ databases">
        <authorList>
            <person name="Jackson K.R."/>
            <person name="Lunt B.L."/>
            <person name="Fisher J.N.B."/>
            <person name="Gardner A.V."/>
            <person name="Bailey M.E."/>
            <person name="Deus L.M."/>
            <person name="Earl A.S."/>
            <person name="Gibby P.D."/>
            <person name="Hartmann K.A."/>
            <person name="Liu J.E."/>
            <person name="Manci A.M."/>
            <person name="Nielsen D.A."/>
            <person name="Solomon M.B."/>
            <person name="Breakwell D.P."/>
            <person name="Burnett S.H."/>
            <person name="Grose J.H."/>
        </authorList>
    </citation>
    <scope>NUCLEOTIDE SEQUENCE [LARGE SCALE GENOMIC DNA]</scope>
    <source>
        <strain evidence="8 9">CECT 7799</strain>
    </source>
</reference>
<comment type="cofactor">
    <cofactor evidence="6">
        <name>Mg(2+)</name>
        <dbReference type="ChEBI" id="CHEBI:18420"/>
    </cofactor>
</comment>
<dbReference type="SUPFAM" id="SSF53218">
    <property type="entry name" value="Molybdenum cofactor biosynthesis proteins"/>
    <property type="match status" value="1"/>
</dbReference>
<dbReference type="InterPro" id="IPR005111">
    <property type="entry name" value="MoeA_C_domain_IV"/>
</dbReference>
<dbReference type="InterPro" id="IPR005110">
    <property type="entry name" value="MoeA_linker/N"/>
</dbReference>
<dbReference type="SUPFAM" id="SSF63867">
    <property type="entry name" value="MoeA C-terminal domain-like"/>
    <property type="match status" value="1"/>
</dbReference>